<name>A0A7W8QLW7_9ACTN</name>
<dbReference type="InterPro" id="IPR023772">
    <property type="entry name" value="DNA-bd_HTH_TetR-type_CS"/>
</dbReference>
<dbReference type="EMBL" id="JACHDB010000001">
    <property type="protein sequence ID" value="MBB5432183.1"/>
    <property type="molecule type" value="Genomic_DNA"/>
</dbReference>
<keyword evidence="1" id="KW-0805">Transcription regulation</keyword>
<protein>
    <submittedName>
        <fullName evidence="7">AcrR family transcriptional regulator</fullName>
    </submittedName>
</protein>
<dbReference type="PRINTS" id="PR00455">
    <property type="entry name" value="HTHTETR"/>
</dbReference>
<dbReference type="GO" id="GO:0003700">
    <property type="term" value="F:DNA-binding transcription factor activity"/>
    <property type="evidence" value="ECO:0007669"/>
    <property type="project" value="TreeGrafter"/>
</dbReference>
<dbReference type="RefSeq" id="WP_184391786.1">
    <property type="nucleotide sequence ID" value="NZ_BAAAJD010000011.1"/>
</dbReference>
<dbReference type="PANTHER" id="PTHR30055">
    <property type="entry name" value="HTH-TYPE TRANSCRIPTIONAL REGULATOR RUTR"/>
    <property type="match status" value="1"/>
</dbReference>
<dbReference type="InterPro" id="IPR050109">
    <property type="entry name" value="HTH-type_TetR-like_transc_reg"/>
</dbReference>
<accession>A0A7W8QLW7</accession>
<feature type="DNA-binding region" description="H-T-H motif" evidence="4">
    <location>
        <begin position="44"/>
        <end position="63"/>
    </location>
</feature>
<dbReference type="Proteomes" id="UP000572635">
    <property type="component" value="Unassembled WGS sequence"/>
</dbReference>
<dbReference type="AlphaFoldDB" id="A0A7W8QLW7"/>
<comment type="caution">
    <text evidence="7">The sequence shown here is derived from an EMBL/GenBank/DDBJ whole genome shotgun (WGS) entry which is preliminary data.</text>
</comment>
<evidence type="ECO:0000256" key="5">
    <source>
        <dbReference type="SAM" id="MobiDB-lite"/>
    </source>
</evidence>
<dbReference type="PROSITE" id="PS50977">
    <property type="entry name" value="HTH_TETR_2"/>
    <property type="match status" value="1"/>
</dbReference>
<dbReference type="PANTHER" id="PTHR30055:SF234">
    <property type="entry name" value="HTH-TYPE TRANSCRIPTIONAL REGULATOR BETI"/>
    <property type="match status" value="1"/>
</dbReference>
<dbReference type="InterPro" id="IPR009057">
    <property type="entry name" value="Homeodomain-like_sf"/>
</dbReference>
<keyword evidence="8" id="KW-1185">Reference proteome</keyword>
<dbReference type="PROSITE" id="PS01081">
    <property type="entry name" value="HTH_TETR_1"/>
    <property type="match status" value="1"/>
</dbReference>
<dbReference type="GO" id="GO:0000976">
    <property type="term" value="F:transcription cis-regulatory region binding"/>
    <property type="evidence" value="ECO:0007669"/>
    <property type="project" value="TreeGrafter"/>
</dbReference>
<feature type="domain" description="HTH tetR-type" evidence="6">
    <location>
        <begin position="21"/>
        <end position="81"/>
    </location>
</feature>
<evidence type="ECO:0000256" key="1">
    <source>
        <dbReference type="ARBA" id="ARBA00023015"/>
    </source>
</evidence>
<evidence type="ECO:0000313" key="8">
    <source>
        <dbReference type="Proteomes" id="UP000572635"/>
    </source>
</evidence>
<dbReference type="FunFam" id="1.10.10.60:FF:000141">
    <property type="entry name" value="TetR family transcriptional regulator"/>
    <property type="match status" value="1"/>
</dbReference>
<dbReference type="Gene3D" id="1.10.357.10">
    <property type="entry name" value="Tetracycline Repressor, domain 2"/>
    <property type="match status" value="1"/>
</dbReference>
<evidence type="ECO:0000256" key="4">
    <source>
        <dbReference type="PROSITE-ProRule" id="PRU00335"/>
    </source>
</evidence>
<feature type="region of interest" description="Disordered" evidence="5">
    <location>
        <begin position="1"/>
        <end position="22"/>
    </location>
</feature>
<dbReference type="SUPFAM" id="SSF46689">
    <property type="entry name" value="Homeodomain-like"/>
    <property type="match status" value="1"/>
</dbReference>
<feature type="compositionally biased region" description="Gly residues" evidence="5">
    <location>
        <begin position="1"/>
        <end position="14"/>
    </location>
</feature>
<dbReference type="GO" id="GO:0045892">
    <property type="term" value="P:negative regulation of DNA-templated transcription"/>
    <property type="evidence" value="ECO:0007669"/>
    <property type="project" value="UniProtKB-ARBA"/>
</dbReference>
<dbReference type="InterPro" id="IPR001647">
    <property type="entry name" value="HTH_TetR"/>
</dbReference>
<proteinExistence type="predicted"/>
<evidence type="ECO:0000313" key="7">
    <source>
        <dbReference type="EMBL" id="MBB5432183.1"/>
    </source>
</evidence>
<organism evidence="7 8">
    <name type="scientific">Nocardiopsis composta</name>
    <dbReference type="NCBI Taxonomy" id="157465"/>
    <lineage>
        <taxon>Bacteria</taxon>
        <taxon>Bacillati</taxon>
        <taxon>Actinomycetota</taxon>
        <taxon>Actinomycetes</taxon>
        <taxon>Streptosporangiales</taxon>
        <taxon>Nocardiopsidaceae</taxon>
        <taxon>Nocardiopsis</taxon>
    </lineage>
</organism>
<keyword evidence="3" id="KW-0804">Transcription</keyword>
<gene>
    <name evidence="7" type="ORF">HDA36_002267</name>
</gene>
<reference evidence="7 8" key="1">
    <citation type="submission" date="2020-08" db="EMBL/GenBank/DDBJ databases">
        <title>Sequencing the genomes of 1000 actinobacteria strains.</title>
        <authorList>
            <person name="Klenk H.-P."/>
        </authorList>
    </citation>
    <scope>NUCLEOTIDE SEQUENCE [LARGE SCALE GENOMIC DNA]</scope>
    <source>
        <strain evidence="7 8">DSM 44551</strain>
    </source>
</reference>
<dbReference type="Pfam" id="PF00440">
    <property type="entry name" value="TetR_N"/>
    <property type="match status" value="1"/>
</dbReference>
<evidence type="ECO:0000259" key="6">
    <source>
        <dbReference type="PROSITE" id="PS50977"/>
    </source>
</evidence>
<sequence length="247" mass="26621">MAGSGTGQRTGGRPGAAARREERADRILQAAGELLTALGYRRVSISDVAERAGVGKGTVYLHFPTKEALFLSVLMRAQEQMFRAELADMRADPAAIRPGRIASGVYRLVERDPVARAVIIGDTETLGVLARTAAAEVGELMRLRVETLRAYFGVLDEHGLLRPGSTAEERVFSYAATVTGFLVSGSFSPFSPPDPASAALLLERTVRDAFEAPSEPERLQAAAPAVIDLFQTLLDRLVEEIARQKLS</sequence>
<keyword evidence="2 4" id="KW-0238">DNA-binding</keyword>
<evidence type="ECO:0000256" key="2">
    <source>
        <dbReference type="ARBA" id="ARBA00023125"/>
    </source>
</evidence>
<evidence type="ECO:0000256" key="3">
    <source>
        <dbReference type="ARBA" id="ARBA00023163"/>
    </source>
</evidence>